<reference evidence="2" key="1">
    <citation type="submission" date="2013-11" db="EMBL/GenBank/DDBJ databases">
        <title>Draft genome sequence and annotation of the entomopathogenic bacteria, Xenorhabdus cabanillasi strain JM26 and Xenorhabdus szentirmai strain DSM 16338.</title>
        <authorList>
            <person name="Gualtieri M."/>
            <person name="Ogier J.C."/>
            <person name="Pages S."/>
            <person name="Givaudan A."/>
            <person name="Gaudriault S."/>
        </authorList>
    </citation>
    <scope>NUCLEOTIDE SEQUENCE [LARGE SCALE GENOMIC DNA]</scope>
    <source>
        <strain evidence="2">DSM 16338</strain>
    </source>
</reference>
<dbReference type="Proteomes" id="UP000019202">
    <property type="component" value="Unassembled WGS sequence"/>
</dbReference>
<proteinExistence type="predicted"/>
<sequence length="126" mass="15125">MAALWGLWSVNYIYFWFPVFSVILMSWAWSQKRIRRCQGQLVLYKGNKVLWQKAEWNITQPPWFCRHGMLITFRAYGHDNEQAERRYRQRPGISSATVTLWIASDSLSSGAWRHLNQLMRQYPDIR</sequence>
<evidence type="ECO:0000313" key="2">
    <source>
        <dbReference type="EMBL" id="CDL83666.1"/>
    </source>
</evidence>
<dbReference type="InterPro" id="IPR009883">
    <property type="entry name" value="YgfX"/>
</dbReference>
<dbReference type="Pfam" id="PF07254">
    <property type="entry name" value="Cpta_toxin"/>
    <property type="match status" value="1"/>
</dbReference>
<keyword evidence="1" id="KW-0812">Transmembrane</keyword>
<dbReference type="EMBL" id="CBXF010000094">
    <property type="protein sequence ID" value="CDL83666.1"/>
    <property type="molecule type" value="Genomic_DNA"/>
</dbReference>
<keyword evidence="3" id="KW-1185">Reference proteome</keyword>
<keyword evidence="1" id="KW-0472">Membrane</keyword>
<dbReference type="STRING" id="1427518.XSR1_350009"/>
<evidence type="ECO:0000256" key="1">
    <source>
        <dbReference type="SAM" id="Phobius"/>
    </source>
</evidence>
<keyword evidence="1" id="KW-1133">Transmembrane helix</keyword>
<protein>
    <recommendedName>
        <fullName evidence="4">Toxin CptA</fullName>
    </recommendedName>
</protein>
<comment type="caution">
    <text evidence="2">The sequence shown here is derived from an EMBL/GenBank/DDBJ whole genome shotgun (WGS) entry which is preliminary data.</text>
</comment>
<dbReference type="AlphaFoldDB" id="W1J1B6"/>
<gene>
    <name evidence="2" type="ORF">XSR1_350009</name>
</gene>
<accession>W1J1B6</accession>
<organism evidence="2 3">
    <name type="scientific">Xenorhabdus szentirmaii DSM 16338</name>
    <dbReference type="NCBI Taxonomy" id="1427518"/>
    <lineage>
        <taxon>Bacteria</taxon>
        <taxon>Pseudomonadati</taxon>
        <taxon>Pseudomonadota</taxon>
        <taxon>Gammaproteobacteria</taxon>
        <taxon>Enterobacterales</taxon>
        <taxon>Morganellaceae</taxon>
        <taxon>Xenorhabdus</taxon>
    </lineage>
</organism>
<evidence type="ECO:0000313" key="3">
    <source>
        <dbReference type="Proteomes" id="UP000019202"/>
    </source>
</evidence>
<feature type="transmembrane region" description="Helical" evidence="1">
    <location>
        <begin position="12"/>
        <end position="30"/>
    </location>
</feature>
<name>W1J1B6_9GAMM</name>
<evidence type="ECO:0008006" key="4">
    <source>
        <dbReference type="Google" id="ProtNLM"/>
    </source>
</evidence>